<reference evidence="2 3" key="1">
    <citation type="submission" date="2024-09" db="EMBL/GenBank/DDBJ databases">
        <title>Rethinking Asexuality: The Enigmatic Case of Functional Sexual Genes in Lepraria (Stereocaulaceae).</title>
        <authorList>
            <person name="Doellman M."/>
            <person name="Sun Y."/>
            <person name="Barcenas-Pena A."/>
            <person name="Lumbsch H.T."/>
            <person name="Grewe F."/>
        </authorList>
    </citation>
    <scope>NUCLEOTIDE SEQUENCE [LARGE SCALE GENOMIC DNA]</scope>
    <source>
        <strain evidence="2 3">Grewe 0041</strain>
    </source>
</reference>
<feature type="domain" description="Amidase" evidence="1">
    <location>
        <begin position="68"/>
        <end position="356"/>
    </location>
</feature>
<organism evidence="2 3">
    <name type="scientific">Lepraria finkii</name>
    <dbReference type="NCBI Taxonomy" id="1340010"/>
    <lineage>
        <taxon>Eukaryota</taxon>
        <taxon>Fungi</taxon>
        <taxon>Dikarya</taxon>
        <taxon>Ascomycota</taxon>
        <taxon>Pezizomycotina</taxon>
        <taxon>Lecanoromycetes</taxon>
        <taxon>OSLEUM clade</taxon>
        <taxon>Lecanoromycetidae</taxon>
        <taxon>Lecanorales</taxon>
        <taxon>Lecanorineae</taxon>
        <taxon>Stereocaulaceae</taxon>
        <taxon>Lepraria</taxon>
    </lineage>
</organism>
<proteinExistence type="predicted"/>
<evidence type="ECO:0000313" key="3">
    <source>
        <dbReference type="Proteomes" id="UP001590951"/>
    </source>
</evidence>
<dbReference type="EMBL" id="JBHFEH010000100">
    <property type="protein sequence ID" value="KAL2047473.1"/>
    <property type="molecule type" value="Genomic_DNA"/>
</dbReference>
<dbReference type="SUPFAM" id="SSF75304">
    <property type="entry name" value="Amidase signature (AS) enzymes"/>
    <property type="match status" value="1"/>
</dbReference>
<name>A0ABR4AP17_9LECA</name>
<dbReference type="Gene3D" id="3.90.1300.10">
    <property type="entry name" value="Amidase signature (AS) domain"/>
    <property type="match status" value="1"/>
</dbReference>
<protein>
    <recommendedName>
        <fullName evidence="1">Amidase domain-containing protein</fullName>
    </recommendedName>
</protein>
<dbReference type="PANTHER" id="PTHR42678">
    <property type="entry name" value="AMIDASE"/>
    <property type="match status" value="1"/>
</dbReference>
<dbReference type="InterPro" id="IPR023631">
    <property type="entry name" value="Amidase_dom"/>
</dbReference>
<evidence type="ECO:0000313" key="2">
    <source>
        <dbReference type="EMBL" id="KAL2047473.1"/>
    </source>
</evidence>
<accession>A0ABR4AP17</accession>
<sequence length="569" mass="61669">MTQSLKSFLTRVNTCSAGTPNLNRSVFSQQDVPDKFHVQSLKGIELYEVSVENLQRYLTEGHFSSVDYVRFCLERIHCINPYLETVIEANPDAVHIAEQLDEERRQGKTRGVLHGTPVLVKDNMATKDKMQTTAGSWALLGSIVPRDAYVVSLLRKAGAIILGHAHMSELSSVRSSSYSTGYSPRGGQVRNPYDLSSSPYGSSSGSAAAVAANIVPLSFGTETDTSIIGPASMNGVVGIKPTVGLTSRSGVIPISENMDTIGSFGRTVADAVYGFNAIVGTDERDISTCSPSRPQAVDYSKFLTTRASLKGAKFGLPNKRCWDQVPEDRKEVASKVFQAIRHAGGEVELTEFPCAEEHIPPDGSWDWNYGEPSQSEFTVVKVDAYNGIESYLSDLSGTDMKTVEDIIAYNENNSGTEGAHPGDHPAFPPGQDNLREIAASRGVKDAKYLQALSYIQTKSRSEGIDAALKCTSSNNNAEFDALLLCDRKGPGQQLAAQAGYPIICIPIGVDSAGLPFSLSIQHTAWKEDVLIKWASAIEDLVHSINGWRPTPTYKNYMSKDIPVARKSTG</sequence>
<evidence type="ECO:0000259" key="1">
    <source>
        <dbReference type="Pfam" id="PF01425"/>
    </source>
</evidence>
<dbReference type="Proteomes" id="UP001590951">
    <property type="component" value="Unassembled WGS sequence"/>
</dbReference>
<dbReference type="InterPro" id="IPR036928">
    <property type="entry name" value="AS_sf"/>
</dbReference>
<keyword evidence="3" id="KW-1185">Reference proteome</keyword>
<dbReference type="Pfam" id="PF01425">
    <property type="entry name" value="Amidase"/>
    <property type="match status" value="1"/>
</dbReference>
<comment type="caution">
    <text evidence="2">The sequence shown here is derived from an EMBL/GenBank/DDBJ whole genome shotgun (WGS) entry which is preliminary data.</text>
</comment>
<gene>
    <name evidence="2" type="ORF">ABVK25_011500</name>
</gene>
<dbReference type="PANTHER" id="PTHR42678:SF37">
    <property type="entry name" value="AMIDASE C869.01-RELATED"/>
    <property type="match status" value="1"/>
</dbReference>